<reference evidence="3 4" key="1">
    <citation type="journal article" date="2015" name="Genome Announc.">
        <title>Draft Genome Sequence of Mycobacterium obuense Strain UC1, Isolated from Patient Sputum.</title>
        <authorList>
            <person name="Greninger A.L."/>
            <person name="Cunningham G."/>
            <person name="Hsu E.D."/>
            <person name="Yu J.M."/>
            <person name="Chiu C.Y."/>
            <person name="Miller S."/>
        </authorList>
    </citation>
    <scope>NUCLEOTIDE SEQUENCE [LARGE SCALE GENOMIC DNA]</scope>
    <source>
        <strain evidence="3 4">UC1</strain>
    </source>
</reference>
<evidence type="ECO:0000256" key="1">
    <source>
        <dbReference type="ARBA" id="ARBA00010591"/>
    </source>
</evidence>
<evidence type="ECO:0000313" key="4">
    <source>
        <dbReference type="Proteomes" id="UP000034150"/>
    </source>
</evidence>
<dbReference type="EMBL" id="LAUZ02000006">
    <property type="protein sequence ID" value="KKF00880.1"/>
    <property type="molecule type" value="Genomic_DNA"/>
</dbReference>
<comment type="similarity">
    <text evidence="1">Belongs to the saccharopine dehydrogenase family. Enoyl reductase subfamily.</text>
</comment>
<dbReference type="SUPFAM" id="SSF51735">
    <property type="entry name" value="NAD(P)-binding Rossmann-fold domains"/>
    <property type="match status" value="1"/>
</dbReference>
<evidence type="ECO:0000313" key="3">
    <source>
        <dbReference type="EMBL" id="KKF00880.1"/>
    </source>
</evidence>
<proteinExistence type="inferred from homology"/>
<accession>A0A0M2JV20</accession>
<comment type="caution">
    <text evidence="3">The sequence shown here is derived from an EMBL/GenBank/DDBJ whole genome shotgun (WGS) entry which is preliminary data.</text>
</comment>
<sequence>MGTLMIYGATGYTGRMAADHATAAGLNPVLAGRDGPRLTTLAGELGVQHRPFSLDDSSAVDAKLQGVSALLNCAGPFLRTAQPLMAAAIRSGVHYLDTAAELDSYRLAETLDEKASAAGVMLLPGSGGSVAMLGCLAAHAARRVPDPQRVRIALHVAGSMSRGSAISAAENLSTQILERTDGVLISRDLSETREFDFGRGPVTCTPVTLPDLVTIWRATAIPNIETFVYVSGDAFPTGDLSDLPEGPTPEQREANRYQASVEVTGADGSKVRSVLDTVNGYTFTPMAAAEAARRVLAGEHRPGFHTPAALFGTGFAETIADTRVFDI</sequence>
<protein>
    <submittedName>
        <fullName evidence="3">Membrane protein</fullName>
    </submittedName>
</protein>
<name>A0A0M2JV20_9MYCO</name>
<dbReference type="PANTHER" id="PTHR43781:SF1">
    <property type="entry name" value="SACCHAROPINE DEHYDROGENASE"/>
    <property type="match status" value="1"/>
</dbReference>
<dbReference type="PANTHER" id="PTHR43781">
    <property type="entry name" value="SACCHAROPINE DEHYDROGENASE"/>
    <property type="match status" value="1"/>
</dbReference>
<organism evidence="3 4">
    <name type="scientific">Mycolicibacterium obuense</name>
    <dbReference type="NCBI Taxonomy" id="1807"/>
    <lineage>
        <taxon>Bacteria</taxon>
        <taxon>Bacillati</taxon>
        <taxon>Actinomycetota</taxon>
        <taxon>Actinomycetes</taxon>
        <taxon>Mycobacteriales</taxon>
        <taxon>Mycobacteriaceae</taxon>
        <taxon>Mycolicibacterium</taxon>
    </lineage>
</organism>
<evidence type="ECO:0000259" key="2">
    <source>
        <dbReference type="Pfam" id="PF03435"/>
    </source>
</evidence>
<dbReference type="InterPro" id="IPR036291">
    <property type="entry name" value="NAD(P)-bd_dom_sf"/>
</dbReference>
<gene>
    <name evidence="3" type="ORF">WN67_16605</name>
</gene>
<dbReference type="AlphaFoldDB" id="A0A0M2JV20"/>
<dbReference type="OrthoDB" id="4420885at2"/>
<dbReference type="Gene3D" id="3.40.50.720">
    <property type="entry name" value="NAD(P)-binding Rossmann-like Domain"/>
    <property type="match status" value="1"/>
</dbReference>
<keyword evidence="4" id="KW-1185">Reference proteome</keyword>
<feature type="domain" description="Saccharopine dehydrogenase NADP binding" evidence="2">
    <location>
        <begin position="5"/>
        <end position="122"/>
    </location>
</feature>
<dbReference type="InterPro" id="IPR005097">
    <property type="entry name" value="Sacchrp_dh_NADP-bd"/>
</dbReference>
<dbReference type="RefSeq" id="WP_046364144.1">
    <property type="nucleotide sequence ID" value="NZ_LAUZ02000006.1"/>
</dbReference>
<dbReference type="Pfam" id="PF03435">
    <property type="entry name" value="Sacchrp_dh_NADP"/>
    <property type="match status" value="1"/>
</dbReference>
<dbReference type="Proteomes" id="UP000034150">
    <property type="component" value="Unassembled WGS sequence"/>
</dbReference>
<dbReference type="PATRIC" id="fig|1807.13.peg.807"/>